<dbReference type="Pfam" id="PF00497">
    <property type="entry name" value="SBP_bac_3"/>
    <property type="match status" value="1"/>
</dbReference>
<evidence type="ECO:0000256" key="2">
    <source>
        <dbReference type="ARBA" id="ARBA00022448"/>
    </source>
</evidence>
<keyword evidence="3" id="KW-0732">Signal</keyword>
<dbReference type="PANTHER" id="PTHR30085:SF6">
    <property type="entry name" value="ABC TRANSPORTER GLUTAMINE-BINDING PROTEIN GLNH"/>
    <property type="match status" value="1"/>
</dbReference>
<dbReference type="InterPro" id="IPR001638">
    <property type="entry name" value="Solute-binding_3/MltF_N"/>
</dbReference>
<reference evidence="6" key="1">
    <citation type="submission" date="2017-12" db="EMBL/GenBank/DDBJ databases">
        <authorList>
            <person name="Thomas-White K."/>
            <person name="Wolfe A.J."/>
        </authorList>
    </citation>
    <scope>NUCLEOTIDE SEQUENCE</scope>
    <source>
        <strain evidence="6">UMB0763</strain>
    </source>
</reference>
<dbReference type="GO" id="GO:0006865">
    <property type="term" value="P:amino acid transport"/>
    <property type="evidence" value="ECO:0007669"/>
    <property type="project" value="TreeGrafter"/>
</dbReference>
<dbReference type="InterPro" id="IPR051455">
    <property type="entry name" value="Bact_solute-bind_prot3"/>
</dbReference>
<dbReference type="PROSITE" id="PS51257">
    <property type="entry name" value="PROKAR_LIPOPROTEIN"/>
    <property type="match status" value="1"/>
</dbReference>
<evidence type="ECO:0000313" key="7">
    <source>
        <dbReference type="Proteomes" id="UP000234560"/>
    </source>
</evidence>
<dbReference type="RefSeq" id="WP_180805545.1">
    <property type="nucleotide sequence ID" value="NZ_CAMYCO010000011.1"/>
</dbReference>
<dbReference type="GO" id="GO:0005576">
    <property type="term" value="C:extracellular region"/>
    <property type="evidence" value="ECO:0007669"/>
    <property type="project" value="TreeGrafter"/>
</dbReference>
<dbReference type="GO" id="GO:0030288">
    <property type="term" value="C:outer membrane-bounded periplasmic space"/>
    <property type="evidence" value="ECO:0007669"/>
    <property type="project" value="TreeGrafter"/>
</dbReference>
<evidence type="ECO:0000313" key="6">
    <source>
        <dbReference type="EMBL" id="WOT02363.1"/>
    </source>
</evidence>
<evidence type="ECO:0000256" key="1">
    <source>
        <dbReference type="ARBA" id="ARBA00010333"/>
    </source>
</evidence>
<dbReference type="SMART" id="SM00062">
    <property type="entry name" value="PBPb"/>
    <property type="match status" value="1"/>
</dbReference>
<gene>
    <name evidence="6" type="ORF">CYJ47_00865</name>
</gene>
<sequence>MRAARFMRAERFVRAARTVCAPPVIALALLAAGCASEPQPAEPLWNNEELTHNEGLPQGAEILSARDVDQVDTPAGLLEPSLRPVTTPPAELIPEIYERGYIIVGVEQSQNLMSYRDLTTGELIGFEIDLAHEIARDIFGDPSKVAFRYVDAAGREAALSAPVGARVDMVIRAMTMTRSRANNIDFSAPYFSTSAGFITDQDSPIDTVEELDHATVCVAQGSINQYRVARLAPDSTLVTTLGWSDCLMALQQQQVDAVFSDTALLAGMAAQDAYTRITAVDGESDYYGIGIKQGNDNLTRQVNKTVQRIIADGTWRSMFNRWFGQYLATPGPPAPLYAEDQHNEAGTKEEHRG</sequence>
<feature type="compositionally biased region" description="Basic and acidic residues" evidence="4">
    <location>
        <begin position="339"/>
        <end position="353"/>
    </location>
</feature>
<dbReference type="Gene3D" id="3.40.190.10">
    <property type="entry name" value="Periplasmic binding protein-like II"/>
    <property type="match status" value="2"/>
</dbReference>
<name>A0AAF0YW94_9CORY</name>
<accession>A0AAF0YW94</accession>
<proteinExistence type="inferred from homology"/>
<organism evidence="6 7">
    <name type="scientific">Corynebacterium pyruviciproducens</name>
    <dbReference type="NCBI Taxonomy" id="598660"/>
    <lineage>
        <taxon>Bacteria</taxon>
        <taxon>Bacillati</taxon>
        <taxon>Actinomycetota</taxon>
        <taxon>Actinomycetes</taxon>
        <taxon>Mycobacteriales</taxon>
        <taxon>Corynebacteriaceae</taxon>
        <taxon>Corynebacterium</taxon>
    </lineage>
</organism>
<dbReference type="Proteomes" id="UP000234560">
    <property type="component" value="Chromosome"/>
</dbReference>
<feature type="domain" description="Solute-binding protein family 3/N-terminal" evidence="5">
    <location>
        <begin position="101"/>
        <end position="326"/>
    </location>
</feature>
<evidence type="ECO:0000256" key="3">
    <source>
        <dbReference type="ARBA" id="ARBA00022729"/>
    </source>
</evidence>
<dbReference type="SUPFAM" id="SSF53850">
    <property type="entry name" value="Periplasmic binding protein-like II"/>
    <property type="match status" value="1"/>
</dbReference>
<evidence type="ECO:0000256" key="4">
    <source>
        <dbReference type="SAM" id="MobiDB-lite"/>
    </source>
</evidence>
<dbReference type="PANTHER" id="PTHR30085">
    <property type="entry name" value="AMINO ACID ABC TRANSPORTER PERMEASE"/>
    <property type="match status" value="1"/>
</dbReference>
<protein>
    <submittedName>
        <fullName evidence="6">Transporter substrate-binding domain-containing protein</fullName>
    </submittedName>
</protein>
<comment type="similarity">
    <text evidence="1">Belongs to the bacterial solute-binding protein 3 family.</text>
</comment>
<evidence type="ECO:0000259" key="5">
    <source>
        <dbReference type="SMART" id="SM00062"/>
    </source>
</evidence>
<dbReference type="AlphaFoldDB" id="A0AAF0YW94"/>
<reference evidence="6" key="2">
    <citation type="submission" date="2023-10" db="EMBL/GenBank/DDBJ databases">
        <authorList>
            <person name="Choi B."/>
        </authorList>
    </citation>
    <scope>NUCLEOTIDE SEQUENCE</scope>
    <source>
        <strain evidence="6">UMB0763</strain>
    </source>
</reference>
<dbReference type="EMBL" id="CP136958">
    <property type="protein sequence ID" value="WOT02363.1"/>
    <property type="molecule type" value="Genomic_DNA"/>
</dbReference>
<keyword evidence="2" id="KW-0813">Transport</keyword>
<feature type="region of interest" description="Disordered" evidence="4">
    <location>
        <begin position="333"/>
        <end position="353"/>
    </location>
</feature>
<dbReference type="KEGG" id="cpyr:CYJ47_00865"/>